<organism evidence="3 4">
    <name type="scientific">Cordylochernes scorpioides</name>
    <dbReference type="NCBI Taxonomy" id="51811"/>
    <lineage>
        <taxon>Eukaryota</taxon>
        <taxon>Metazoa</taxon>
        <taxon>Ecdysozoa</taxon>
        <taxon>Arthropoda</taxon>
        <taxon>Chelicerata</taxon>
        <taxon>Arachnida</taxon>
        <taxon>Pseudoscorpiones</taxon>
        <taxon>Cheliferoidea</taxon>
        <taxon>Chernetidae</taxon>
        <taxon>Cordylochernes</taxon>
    </lineage>
</organism>
<dbReference type="Proteomes" id="UP001235939">
    <property type="component" value="Chromosome 17"/>
</dbReference>
<dbReference type="EMBL" id="CP092879">
    <property type="protein sequence ID" value="UYV79350.1"/>
    <property type="molecule type" value="Genomic_DNA"/>
</dbReference>
<evidence type="ECO:0000313" key="4">
    <source>
        <dbReference type="Proteomes" id="UP001235939"/>
    </source>
</evidence>
<evidence type="ECO:0000313" key="3">
    <source>
        <dbReference type="EMBL" id="UYV79350.1"/>
    </source>
</evidence>
<dbReference type="InterPro" id="IPR004963">
    <property type="entry name" value="PAE/NOTUM"/>
</dbReference>
<comment type="similarity">
    <text evidence="1">Belongs to the pectinacetylesterase family. Notum subfamily.</text>
</comment>
<protein>
    <submittedName>
        <fullName evidence="3">NOTUM</fullName>
    </submittedName>
</protein>
<evidence type="ECO:0000256" key="1">
    <source>
        <dbReference type="ARBA" id="ARBA00010213"/>
    </source>
</evidence>
<sequence length="266" mass="30287">MSRCVSLWQGRLPQRCVDRHKSEPWRCYLGYKIYPTLQSPLFVFQWLFDEAQMSIGNVGTPTSKAQWDYIHHMGSELRNSLSNVTEWTSVKVGPLSLPQALVCWEAARIRRRKHPGLSNRSLHSNGSLTDSLAQKKRQARRKRKREFRKNKKRQQKNKKRRKKTKTGCQGGYHEWDGRTLVLMMLVCPDVETECPAALDTCSWPQCNRNCPRLHDPATGAAVDFVGLLKSFGLDLGSVANALGVDPATLEDMDHEALLQLLAQQTS</sequence>
<reference evidence="3 4" key="1">
    <citation type="submission" date="2022-01" db="EMBL/GenBank/DDBJ databases">
        <title>A chromosomal length assembly of Cordylochernes scorpioides.</title>
        <authorList>
            <person name="Zeh D."/>
            <person name="Zeh J."/>
        </authorList>
    </citation>
    <scope>NUCLEOTIDE SEQUENCE [LARGE SCALE GENOMIC DNA]</scope>
    <source>
        <strain evidence="3">IN4F17</strain>
        <tissue evidence="3">Whole Body</tissue>
    </source>
</reference>
<evidence type="ECO:0000256" key="2">
    <source>
        <dbReference type="SAM" id="MobiDB-lite"/>
    </source>
</evidence>
<keyword evidence="4" id="KW-1185">Reference proteome</keyword>
<gene>
    <name evidence="3" type="ORF">LAZ67_17002257</name>
</gene>
<dbReference type="Pfam" id="PF03283">
    <property type="entry name" value="PAE"/>
    <property type="match status" value="1"/>
</dbReference>
<accession>A0ABY6LIQ1</accession>
<feature type="compositionally biased region" description="Polar residues" evidence="2">
    <location>
        <begin position="118"/>
        <end position="132"/>
    </location>
</feature>
<proteinExistence type="inferred from homology"/>
<feature type="compositionally biased region" description="Basic residues" evidence="2">
    <location>
        <begin position="134"/>
        <end position="165"/>
    </location>
</feature>
<name>A0ABY6LIQ1_9ARAC</name>
<feature type="region of interest" description="Disordered" evidence="2">
    <location>
        <begin position="115"/>
        <end position="170"/>
    </location>
</feature>